<dbReference type="NCBIfam" id="TIGR04294">
    <property type="entry name" value="pre_pil_HX9DG"/>
    <property type="match status" value="1"/>
</dbReference>
<dbReference type="Pfam" id="PF07963">
    <property type="entry name" value="N_methyl"/>
    <property type="match status" value="1"/>
</dbReference>
<evidence type="ECO:0000313" key="4">
    <source>
        <dbReference type="Proteomes" id="UP000002220"/>
    </source>
</evidence>
<dbReference type="EMBL" id="CP001744">
    <property type="protein sequence ID" value="ADG68403.1"/>
    <property type="molecule type" value="Genomic_DNA"/>
</dbReference>
<evidence type="ECO:0000256" key="1">
    <source>
        <dbReference type="SAM" id="Phobius"/>
    </source>
</evidence>
<organism evidence="3 4">
    <name type="scientific">Planctopirus limnophila (strain ATCC 43296 / DSM 3776 / IFAM 1008 / Mu 290)</name>
    <name type="common">Planctomyces limnophilus</name>
    <dbReference type="NCBI Taxonomy" id="521674"/>
    <lineage>
        <taxon>Bacteria</taxon>
        <taxon>Pseudomonadati</taxon>
        <taxon>Planctomycetota</taxon>
        <taxon>Planctomycetia</taxon>
        <taxon>Planctomycetales</taxon>
        <taxon>Planctomycetaceae</taxon>
        <taxon>Planctopirus</taxon>
    </lineage>
</organism>
<dbReference type="RefSeq" id="WP_013110834.1">
    <property type="nucleotide sequence ID" value="NC_014148.1"/>
</dbReference>
<dbReference type="SUPFAM" id="SSF54523">
    <property type="entry name" value="Pili subunits"/>
    <property type="match status" value="1"/>
</dbReference>
<dbReference type="Proteomes" id="UP000002220">
    <property type="component" value="Chromosome"/>
</dbReference>
<keyword evidence="4" id="KW-1185">Reference proteome</keyword>
<name>D5SQ28_PLAL2</name>
<keyword evidence="1" id="KW-1133">Transmembrane helix</keyword>
<sequence length="292" mass="31591">MRHLLPRRGFTLIELLVVIAIIAILIALLLPAVQQAREAARRTQCRNNLKQIALAMHNYHDVANRLPPGFDNQLKSAFTATLPYIDQANAYNKYDFSRYYTDPVNVAVINQRIPAFLCPTMVLPREVPDPGCPGEVGAPTSYGVSAGSLLRGSGSNGTFAHDDVNVTVGGIPFRDITDGLSNTLLIGEFNFRLAEYLWTSSASSCPAKSGQPRWGNHRWGLGYASMTTGTTAYPIGVVVGTGTTTGMWRSDHTGGLHFALGDGSVRFISYNIDKSLLDGLATRAGGEVLSEF</sequence>
<dbReference type="Gene3D" id="3.30.700.10">
    <property type="entry name" value="Glycoprotein, Type 4 Pilin"/>
    <property type="match status" value="1"/>
</dbReference>
<reference evidence="3 4" key="1">
    <citation type="journal article" date="2010" name="Stand. Genomic Sci.">
        <title>Complete genome sequence of Planctomyces limnophilus type strain (Mu 290).</title>
        <authorList>
            <person name="Labutti K."/>
            <person name="Sikorski J."/>
            <person name="Schneider S."/>
            <person name="Nolan M."/>
            <person name="Lucas S."/>
            <person name="Glavina Del Rio T."/>
            <person name="Tice H."/>
            <person name="Cheng J.F."/>
            <person name="Goodwin L."/>
            <person name="Pitluck S."/>
            <person name="Liolios K."/>
            <person name="Ivanova N."/>
            <person name="Mavromatis K."/>
            <person name="Mikhailova N."/>
            <person name="Pati A."/>
            <person name="Chen A."/>
            <person name="Palaniappan K."/>
            <person name="Land M."/>
            <person name="Hauser L."/>
            <person name="Chang Y.J."/>
            <person name="Jeffries C.D."/>
            <person name="Tindall B.J."/>
            <person name="Rohde M."/>
            <person name="Goker M."/>
            <person name="Woyke T."/>
            <person name="Bristow J."/>
            <person name="Eisen J.A."/>
            <person name="Markowitz V."/>
            <person name="Hugenholtz P."/>
            <person name="Kyrpides N.C."/>
            <person name="Klenk H.P."/>
            <person name="Lapidus A."/>
        </authorList>
    </citation>
    <scope>NUCLEOTIDE SEQUENCE [LARGE SCALE GENOMIC DNA]</scope>
    <source>
        <strain evidence="4">ATCC 43296 / DSM 3776 / IFAM 1008 / 290</strain>
    </source>
</reference>
<protein>
    <recommendedName>
        <fullName evidence="2">DUF1559 domain-containing protein</fullName>
    </recommendedName>
</protein>
<dbReference type="Pfam" id="PF07596">
    <property type="entry name" value="SBP_bac_10"/>
    <property type="match status" value="1"/>
</dbReference>
<gene>
    <name evidence="3" type="ordered locus">Plim_2578</name>
</gene>
<dbReference type="OrthoDB" id="263324at2"/>
<evidence type="ECO:0000313" key="3">
    <source>
        <dbReference type="EMBL" id="ADG68403.1"/>
    </source>
</evidence>
<dbReference type="InterPro" id="IPR012902">
    <property type="entry name" value="N_methyl_site"/>
</dbReference>
<feature type="transmembrane region" description="Helical" evidence="1">
    <location>
        <begin position="12"/>
        <end position="33"/>
    </location>
</feature>
<proteinExistence type="predicted"/>
<dbReference type="KEGG" id="plm:Plim_2578"/>
<dbReference type="STRING" id="521674.Plim_2578"/>
<evidence type="ECO:0000259" key="2">
    <source>
        <dbReference type="Pfam" id="PF07596"/>
    </source>
</evidence>
<dbReference type="eggNOG" id="COG2165">
    <property type="taxonomic scope" value="Bacteria"/>
</dbReference>
<dbReference type="InterPro" id="IPR011453">
    <property type="entry name" value="DUF1559"/>
</dbReference>
<dbReference type="PANTHER" id="PTHR30093:SF2">
    <property type="entry name" value="TYPE II SECRETION SYSTEM PROTEIN H"/>
    <property type="match status" value="1"/>
</dbReference>
<dbReference type="PROSITE" id="PS00409">
    <property type="entry name" value="PROKAR_NTER_METHYL"/>
    <property type="match status" value="1"/>
</dbReference>
<accession>D5SQ28</accession>
<feature type="domain" description="DUF1559" evidence="2">
    <location>
        <begin position="34"/>
        <end position="274"/>
    </location>
</feature>
<dbReference type="InterPro" id="IPR027558">
    <property type="entry name" value="Pre_pil_HX9DG_C"/>
</dbReference>
<dbReference type="InterPro" id="IPR045584">
    <property type="entry name" value="Pilin-like"/>
</dbReference>
<dbReference type="NCBIfam" id="TIGR02532">
    <property type="entry name" value="IV_pilin_GFxxxE"/>
    <property type="match status" value="1"/>
</dbReference>
<dbReference type="AlphaFoldDB" id="D5SQ28"/>
<keyword evidence="1" id="KW-0812">Transmembrane</keyword>
<dbReference type="HOGENOM" id="CLU_041661_0_0_0"/>
<dbReference type="PANTHER" id="PTHR30093">
    <property type="entry name" value="GENERAL SECRETION PATHWAY PROTEIN G"/>
    <property type="match status" value="1"/>
</dbReference>
<keyword evidence="1" id="KW-0472">Membrane</keyword>